<keyword evidence="1" id="KW-0964">Secreted</keyword>
<dbReference type="Gene3D" id="2.10.10.20">
    <property type="entry name" value="Carbohydrate-binding module superfamily 5/12"/>
    <property type="match status" value="2"/>
</dbReference>
<dbReference type="Pfam" id="PF03067">
    <property type="entry name" value="LPMO_10"/>
    <property type="match status" value="1"/>
</dbReference>
<dbReference type="InterPro" id="IPR003610">
    <property type="entry name" value="CBM5/12"/>
</dbReference>
<feature type="domain" description="Chitin-binding type-3" evidence="6">
    <location>
        <begin position="353"/>
        <end position="395"/>
    </location>
</feature>
<dbReference type="Proteomes" id="UP000035909">
    <property type="component" value="Unassembled WGS sequence"/>
</dbReference>
<organism evidence="7 8">
    <name type="scientific">Photobacterium ganghwense</name>
    <dbReference type="NCBI Taxonomy" id="320778"/>
    <lineage>
        <taxon>Bacteria</taxon>
        <taxon>Pseudomonadati</taxon>
        <taxon>Pseudomonadota</taxon>
        <taxon>Gammaproteobacteria</taxon>
        <taxon>Vibrionales</taxon>
        <taxon>Vibrionaceae</taxon>
        <taxon>Photobacterium</taxon>
    </lineage>
</organism>
<dbReference type="GO" id="GO:0030246">
    <property type="term" value="F:carbohydrate binding"/>
    <property type="evidence" value="ECO:0007669"/>
    <property type="project" value="InterPro"/>
</dbReference>
<dbReference type="EMBL" id="LDOU01000039">
    <property type="protein sequence ID" value="KLV03754.1"/>
    <property type="molecule type" value="Genomic_DNA"/>
</dbReference>
<dbReference type="PANTHER" id="PTHR34823">
    <property type="entry name" value="GLCNAC-BINDING PROTEIN A"/>
    <property type="match status" value="1"/>
</dbReference>
<dbReference type="InterPro" id="IPR041029">
    <property type="entry name" value="GbpA_2"/>
</dbReference>
<evidence type="ECO:0000259" key="6">
    <source>
        <dbReference type="SMART" id="SM00495"/>
    </source>
</evidence>
<dbReference type="SUPFAM" id="SSF51055">
    <property type="entry name" value="Carbohydrate binding domain"/>
    <property type="match status" value="2"/>
</dbReference>
<keyword evidence="2" id="KW-0147">Chitin-binding</keyword>
<dbReference type="STRING" id="320778.ABT57_24385"/>
<evidence type="ECO:0000256" key="5">
    <source>
        <dbReference type="SAM" id="SignalP"/>
    </source>
</evidence>
<proteinExistence type="predicted"/>
<keyword evidence="3 5" id="KW-0732">Signal</keyword>
<accession>A0A0J1GWH3</accession>
<dbReference type="GO" id="GO:0008061">
    <property type="term" value="F:chitin binding"/>
    <property type="evidence" value="ECO:0007669"/>
    <property type="project" value="UniProtKB-KW"/>
</dbReference>
<sequence>MRKLNSLGLASTAGLLALSIAPQAFSHGYMEYPPARQHVCHLDGGYWGASDGSQIPNAACRAAFIQSGWYPFVQQPEFARLVSDYQNQAAVELAIPDGSLCSAADKKKAGMDIPSPDWQKTPITLDTHGQLTLRYRAETPHNPSFWQFYLTKPGFDAASQPLTWADLTLVDQAGDVPVTTINGLKYYEITITLPTDRLGDAVLYSRWQRHDPAGEGFYNCSDISFGEGPAQPEVPAPIWTSAGPLLKATTDASAGDTVWFRIFNAQGQEQLFEKMAITVANQDEAVWAAALADIVNRHASDSGRIGREGTDRTIAFDPADLYANQVYLQQSGYTFRLEVKAEEPIPPTLPGETTTWEASRVYNTGDSVVYEGVTYVAKWWTKGEHPGQSAVWEAQHNDSIPAWQTGQAYQAGTIVTFSGQSYKARWWTQGDQPTSGGPWQQQ</sequence>
<protein>
    <recommendedName>
        <fullName evidence="6">Chitin-binding type-3 domain-containing protein</fullName>
    </recommendedName>
</protein>
<dbReference type="GO" id="GO:0005975">
    <property type="term" value="P:carbohydrate metabolic process"/>
    <property type="evidence" value="ECO:0007669"/>
    <property type="project" value="InterPro"/>
</dbReference>
<evidence type="ECO:0000313" key="7">
    <source>
        <dbReference type="EMBL" id="KLV03754.1"/>
    </source>
</evidence>
<dbReference type="InterPro" id="IPR014756">
    <property type="entry name" value="Ig_E-set"/>
</dbReference>
<dbReference type="CDD" id="cd12215">
    <property type="entry name" value="ChiC_BD"/>
    <property type="match status" value="2"/>
</dbReference>
<reference evidence="7 8" key="1">
    <citation type="submission" date="2015-05" db="EMBL/GenBank/DDBJ databases">
        <title>Photobacterium galathea sp. nov.</title>
        <authorList>
            <person name="Machado H."/>
            <person name="Gram L."/>
        </authorList>
    </citation>
    <scope>NUCLEOTIDE SEQUENCE [LARGE SCALE GENOMIC DNA]</scope>
    <source>
        <strain evidence="7 8">DSM 22954</strain>
    </source>
</reference>
<dbReference type="Pfam" id="PF18416">
    <property type="entry name" value="GbpA_2"/>
    <property type="match status" value="1"/>
</dbReference>
<name>A0A0J1GWH3_9GAMM</name>
<gene>
    <name evidence="7" type="ORF">ABT57_24385</name>
</gene>
<feature type="chain" id="PRO_5005252151" description="Chitin-binding type-3 domain-containing protein" evidence="5">
    <location>
        <begin position="27"/>
        <end position="442"/>
    </location>
</feature>
<evidence type="ECO:0000256" key="3">
    <source>
        <dbReference type="ARBA" id="ARBA00022729"/>
    </source>
</evidence>
<dbReference type="GO" id="GO:0004553">
    <property type="term" value="F:hydrolase activity, hydrolyzing O-glycosyl compounds"/>
    <property type="evidence" value="ECO:0007669"/>
    <property type="project" value="InterPro"/>
</dbReference>
<dbReference type="RefSeq" id="WP_047887871.1">
    <property type="nucleotide sequence ID" value="NZ_CP071325.1"/>
</dbReference>
<dbReference type="SMART" id="SM00495">
    <property type="entry name" value="ChtBD3"/>
    <property type="match status" value="2"/>
</dbReference>
<dbReference type="Gene3D" id="3.30.70.2150">
    <property type="match status" value="1"/>
</dbReference>
<dbReference type="OrthoDB" id="3675244at2"/>
<dbReference type="PATRIC" id="fig|320778.3.peg.5217"/>
<dbReference type="InterPro" id="IPR004302">
    <property type="entry name" value="Cellulose/chitin-bd_N"/>
</dbReference>
<evidence type="ECO:0000256" key="1">
    <source>
        <dbReference type="ARBA" id="ARBA00022525"/>
    </source>
</evidence>
<dbReference type="SUPFAM" id="SSF81296">
    <property type="entry name" value="E set domains"/>
    <property type="match status" value="1"/>
</dbReference>
<dbReference type="Pfam" id="PF02839">
    <property type="entry name" value="CBM_5_12"/>
    <property type="match status" value="2"/>
</dbReference>
<dbReference type="AlphaFoldDB" id="A0A0J1GWH3"/>
<dbReference type="CDD" id="cd21177">
    <property type="entry name" value="LPMO_AA10"/>
    <property type="match status" value="1"/>
</dbReference>
<evidence type="ECO:0000313" key="8">
    <source>
        <dbReference type="Proteomes" id="UP000035909"/>
    </source>
</evidence>
<dbReference type="InterPro" id="IPR051024">
    <property type="entry name" value="GlcNAc_Chitin_IntDeg"/>
</dbReference>
<dbReference type="GO" id="GO:0005576">
    <property type="term" value="C:extracellular region"/>
    <property type="evidence" value="ECO:0007669"/>
    <property type="project" value="InterPro"/>
</dbReference>
<feature type="domain" description="Chitin-binding type-3" evidence="6">
    <location>
        <begin position="400"/>
        <end position="442"/>
    </location>
</feature>
<keyword evidence="8" id="KW-1185">Reference proteome</keyword>
<dbReference type="InterPro" id="IPR036573">
    <property type="entry name" value="CBM_sf_5/12"/>
</dbReference>
<feature type="signal peptide" evidence="5">
    <location>
        <begin position="1"/>
        <end position="26"/>
    </location>
</feature>
<comment type="caution">
    <text evidence="7">The sequence shown here is derived from an EMBL/GenBank/DDBJ whole genome shotgun (WGS) entry which is preliminary data.</text>
</comment>
<keyword evidence="4" id="KW-0378">Hydrolase</keyword>
<evidence type="ECO:0000256" key="2">
    <source>
        <dbReference type="ARBA" id="ARBA00022669"/>
    </source>
</evidence>
<dbReference type="PANTHER" id="PTHR34823:SF1">
    <property type="entry name" value="CHITIN-BINDING TYPE-4 DOMAIN-CONTAINING PROTEIN"/>
    <property type="match status" value="1"/>
</dbReference>
<dbReference type="Gene3D" id="2.70.50.50">
    <property type="entry name" value="chitin-binding protein cbp21"/>
    <property type="match status" value="1"/>
</dbReference>
<evidence type="ECO:0000256" key="4">
    <source>
        <dbReference type="ARBA" id="ARBA00022801"/>
    </source>
</evidence>